<dbReference type="Pfam" id="PF14693">
    <property type="entry name" value="Ribosomal_TL5_C"/>
    <property type="match status" value="1"/>
</dbReference>
<gene>
    <name evidence="5" type="primary">rplY</name>
    <name evidence="5" type="synonym">ctc</name>
    <name evidence="9" type="ORF">IC620_08850</name>
</gene>
<feature type="domain" description="Large ribosomal subunit protein bL25 L25" evidence="7">
    <location>
        <begin position="5"/>
        <end position="87"/>
    </location>
</feature>
<protein>
    <recommendedName>
        <fullName evidence="5">Large ribosomal subunit protein bL25</fullName>
    </recommendedName>
    <alternativeName>
        <fullName evidence="5">General stress protein CTC</fullName>
    </alternativeName>
</protein>
<dbReference type="NCBIfam" id="TIGR00731">
    <property type="entry name" value="bL25_bact_ctc"/>
    <property type="match status" value="1"/>
</dbReference>
<evidence type="ECO:0000259" key="8">
    <source>
        <dbReference type="Pfam" id="PF14693"/>
    </source>
</evidence>
<evidence type="ECO:0000256" key="5">
    <source>
        <dbReference type="HAMAP-Rule" id="MF_01334"/>
    </source>
</evidence>
<evidence type="ECO:0000259" key="7">
    <source>
        <dbReference type="Pfam" id="PF01386"/>
    </source>
</evidence>
<dbReference type="EMBL" id="JACXAH010000010">
    <property type="protein sequence ID" value="MBD1372464.1"/>
    <property type="molecule type" value="Genomic_DNA"/>
</dbReference>
<dbReference type="InterPro" id="IPR011035">
    <property type="entry name" value="Ribosomal_bL25/Gln-tRNA_synth"/>
</dbReference>
<proteinExistence type="inferred from homology"/>
<dbReference type="GO" id="GO:0003735">
    <property type="term" value="F:structural constituent of ribosome"/>
    <property type="evidence" value="ECO:0007669"/>
    <property type="project" value="InterPro"/>
</dbReference>
<keyword evidence="4 5" id="KW-0687">Ribonucleoprotein</keyword>
<evidence type="ECO:0000256" key="3">
    <source>
        <dbReference type="ARBA" id="ARBA00022980"/>
    </source>
</evidence>
<dbReference type="PANTHER" id="PTHR33284:SF1">
    <property type="entry name" value="RIBOSOMAL PROTEIN L25_GLN-TRNA SYNTHETASE, ANTI-CODON-BINDING DOMAIN-CONTAINING PROTEIN"/>
    <property type="match status" value="1"/>
</dbReference>
<dbReference type="Proteomes" id="UP000661691">
    <property type="component" value="Unassembled WGS sequence"/>
</dbReference>
<dbReference type="Gene3D" id="2.170.120.20">
    <property type="entry name" value="Ribosomal protein L25, beta domain"/>
    <property type="match status" value="1"/>
</dbReference>
<dbReference type="GO" id="GO:0006412">
    <property type="term" value="P:translation"/>
    <property type="evidence" value="ECO:0007669"/>
    <property type="project" value="UniProtKB-UniRule"/>
</dbReference>
<dbReference type="InterPro" id="IPR001021">
    <property type="entry name" value="Ribosomal_bL25_long"/>
</dbReference>
<reference evidence="9" key="1">
    <citation type="submission" date="2020-09" db="EMBL/GenBank/DDBJ databases">
        <title>A novel bacterium of genus Hazenella, isolated from South China Sea.</title>
        <authorList>
            <person name="Huang H."/>
            <person name="Mo K."/>
            <person name="Hu Y."/>
        </authorList>
    </citation>
    <scope>NUCLEOTIDE SEQUENCE</scope>
    <source>
        <strain evidence="9">IB182357</strain>
    </source>
</reference>
<dbReference type="InterPro" id="IPR020930">
    <property type="entry name" value="Ribosomal_uL5_bac-type"/>
</dbReference>
<dbReference type="InterPro" id="IPR020056">
    <property type="entry name" value="Rbsml_bL25/Gln-tRNA_synth_N"/>
</dbReference>
<comment type="similarity">
    <text evidence="5">Belongs to the bacterial ribosomal protein bL25 family. CTC subfamily.</text>
</comment>
<keyword evidence="1 5" id="KW-0699">rRNA-binding</keyword>
<comment type="function">
    <text evidence="5">This is one of the proteins that binds to the 5S RNA in the ribosome where it forms part of the central protuberance.</text>
</comment>
<evidence type="ECO:0000256" key="4">
    <source>
        <dbReference type="ARBA" id="ARBA00023274"/>
    </source>
</evidence>
<dbReference type="SUPFAM" id="SSF50715">
    <property type="entry name" value="Ribosomal protein L25-like"/>
    <property type="match status" value="1"/>
</dbReference>
<evidence type="ECO:0000256" key="6">
    <source>
        <dbReference type="SAM" id="MobiDB-lite"/>
    </source>
</evidence>
<evidence type="ECO:0000256" key="2">
    <source>
        <dbReference type="ARBA" id="ARBA00022884"/>
    </source>
</evidence>
<dbReference type="GO" id="GO:0008097">
    <property type="term" value="F:5S rRNA binding"/>
    <property type="evidence" value="ECO:0007669"/>
    <property type="project" value="InterPro"/>
</dbReference>
<keyword evidence="10" id="KW-1185">Reference proteome</keyword>
<evidence type="ECO:0000313" key="9">
    <source>
        <dbReference type="EMBL" id="MBD1372464.1"/>
    </source>
</evidence>
<dbReference type="InterPro" id="IPR020057">
    <property type="entry name" value="Ribosomal_bL25_b-dom"/>
</dbReference>
<dbReference type="PANTHER" id="PTHR33284">
    <property type="entry name" value="RIBOSOMAL PROTEIN L25/GLN-TRNA SYNTHETASE, ANTI-CODON-BINDING DOMAIN-CONTAINING PROTEIN"/>
    <property type="match status" value="1"/>
</dbReference>
<feature type="domain" description="Large ribosomal subunit protein bL25 beta" evidence="8">
    <location>
        <begin position="95"/>
        <end position="178"/>
    </location>
</feature>
<dbReference type="InterPro" id="IPR037121">
    <property type="entry name" value="Ribosomal_bL25_C"/>
</dbReference>
<comment type="caution">
    <text evidence="9">The sequence shown here is derived from an EMBL/GenBank/DDBJ whole genome shotgun (WGS) entry which is preliminary data.</text>
</comment>
<dbReference type="AlphaFoldDB" id="A0A926RUK3"/>
<dbReference type="Pfam" id="PF01386">
    <property type="entry name" value="Ribosomal_L25p"/>
    <property type="match status" value="1"/>
</dbReference>
<comment type="subunit">
    <text evidence="5">Part of the 50S ribosomal subunit; part of the 5S rRNA/L5/L18/L25 subcomplex. Contacts the 5S rRNA. Binds to the 5S rRNA independently of L5 and L18.</text>
</comment>
<dbReference type="HAMAP" id="MF_01334">
    <property type="entry name" value="Ribosomal_bL25_CTC"/>
    <property type="match status" value="1"/>
</dbReference>
<feature type="compositionally biased region" description="Acidic residues" evidence="6">
    <location>
        <begin position="185"/>
        <end position="200"/>
    </location>
</feature>
<dbReference type="RefSeq" id="WP_191140932.1">
    <property type="nucleotide sequence ID" value="NZ_JACXAG020000010.1"/>
</dbReference>
<accession>A0A926RUK3</accession>
<dbReference type="GO" id="GO:0022625">
    <property type="term" value="C:cytosolic large ribosomal subunit"/>
    <property type="evidence" value="ECO:0007669"/>
    <property type="project" value="TreeGrafter"/>
</dbReference>
<evidence type="ECO:0000313" key="10">
    <source>
        <dbReference type="Proteomes" id="UP000661691"/>
    </source>
</evidence>
<organism evidence="9 10">
    <name type="scientific">Polycladospora coralii</name>
    <dbReference type="NCBI Taxonomy" id="2771432"/>
    <lineage>
        <taxon>Bacteria</taxon>
        <taxon>Bacillati</taxon>
        <taxon>Bacillota</taxon>
        <taxon>Bacilli</taxon>
        <taxon>Bacillales</taxon>
        <taxon>Thermoactinomycetaceae</taxon>
        <taxon>Polycladospora</taxon>
    </lineage>
</organism>
<keyword evidence="2 5" id="KW-0694">RNA-binding</keyword>
<name>A0A926RUK3_9BACL</name>
<evidence type="ECO:0000256" key="1">
    <source>
        <dbReference type="ARBA" id="ARBA00022730"/>
    </source>
</evidence>
<dbReference type="Gene3D" id="2.40.240.10">
    <property type="entry name" value="Ribosomal Protein L25, Chain P"/>
    <property type="match status" value="1"/>
</dbReference>
<keyword evidence="3 5" id="KW-0689">Ribosomal protein</keyword>
<feature type="region of interest" description="Disordered" evidence="6">
    <location>
        <begin position="178"/>
        <end position="200"/>
    </location>
</feature>
<sequence length="200" mass="21776">MSITISANERKSHTKGVRNALRSQGRIPAVVYGSGENAVSIDVDFKDFRKAEGQGLINLSLNGETHQVMVRDTQIDALSREIKHIDFYRVKRNQKVETEVPLLLTGEAVGVKEGGILQQTMRQISIQCLPDAIPDKVELDVSSLSVGDSRTVSAISFPSQVEPATSLETVVVTIVAPQQEKEVATETEADEEDQTETGTA</sequence>
<dbReference type="InterPro" id="IPR029751">
    <property type="entry name" value="Ribosomal_L25_dom"/>
</dbReference>
<dbReference type="CDD" id="cd00495">
    <property type="entry name" value="Ribosomal_L25_TL5_CTC"/>
    <property type="match status" value="1"/>
</dbReference>